<dbReference type="InterPro" id="IPR050309">
    <property type="entry name" value="Type-B_Carboxylest/Lipase"/>
</dbReference>
<keyword evidence="4" id="KW-0732">Signal</keyword>
<dbReference type="InterPro" id="IPR019819">
    <property type="entry name" value="Carboxylesterase_B_CS"/>
</dbReference>
<evidence type="ECO:0000256" key="1">
    <source>
        <dbReference type="ARBA" id="ARBA00005964"/>
    </source>
</evidence>
<protein>
    <recommendedName>
        <fullName evidence="3">Carboxylic ester hydrolase</fullName>
        <ecNumber evidence="3">3.1.1.-</ecNumber>
    </recommendedName>
</protein>
<dbReference type="Gene3D" id="3.40.50.1820">
    <property type="entry name" value="alpha/beta hydrolase"/>
    <property type="match status" value="1"/>
</dbReference>
<feature type="signal peptide" evidence="4">
    <location>
        <begin position="1"/>
        <end position="15"/>
    </location>
</feature>
<dbReference type="EMBL" id="MU005957">
    <property type="protein sequence ID" value="KAF2864350.1"/>
    <property type="molecule type" value="Genomic_DNA"/>
</dbReference>
<sequence length="559" mass="60687">MLLSALLFALPFVSGLPLIPEPSEGWRLAGNATLLERDSNQNVVVLDYASYRGTADGNGVSQWLGMRFATPPTGSRRFKAPQPPDKQSSVQDASKFGSICLPTPGDGTNFQQQSEDCLFINVFAPTGAGSSGKKLPVYFFIQGGGFATNSNANYNGAGLINASGGNIVVVNFNYRVGPWGFLASKEVVSQGNLNAGLLDQRMALQWVQKYIHAFGGDPNHVTLGGDSAGAQSVDLHLTAYGGRNDGLFHAAAAESQSFPGLRSVAESQYNYDALASRAGCSGDTFSCLQKLGADKLQSVNTLIPFPGSAGWAPLHVYGPTFDNDFIRDYTHIAFAKGSFVHVPMIGGDDTDEGSIFAPRSTNTEQDAKNFIKDQWPHISDNDLNTWATMYTPTNFPNVVGGVGSWYRALSTGYGEMRYTCGGLNVTHQLSNWGLPSWSYRWNVEDPSSMSSGFGVPHTIEVHAIWGPENTNGGAPQSYYSGGVNNPIVAVTQAYWTSFIRTYDPNTYRANGAPMWNAWTPQNENQRMKFQHDVTGMEKVPDAQVQRCRWWSGLAVKLEQ</sequence>
<evidence type="ECO:0000313" key="6">
    <source>
        <dbReference type="EMBL" id="KAF2864350.1"/>
    </source>
</evidence>
<name>A0A6A7CA88_9PEZI</name>
<evidence type="ECO:0000259" key="5">
    <source>
        <dbReference type="Pfam" id="PF00135"/>
    </source>
</evidence>
<comment type="similarity">
    <text evidence="1 3">Belongs to the type-B carboxylesterase/lipase family.</text>
</comment>
<proteinExistence type="inferred from homology"/>
<dbReference type="InterPro" id="IPR019826">
    <property type="entry name" value="Carboxylesterase_B_AS"/>
</dbReference>
<dbReference type="OrthoDB" id="408631at2759"/>
<reference evidence="6" key="1">
    <citation type="journal article" date="2020" name="Stud. Mycol.">
        <title>101 Dothideomycetes genomes: a test case for predicting lifestyles and emergence of pathogens.</title>
        <authorList>
            <person name="Haridas S."/>
            <person name="Albert R."/>
            <person name="Binder M."/>
            <person name="Bloem J."/>
            <person name="Labutti K."/>
            <person name="Salamov A."/>
            <person name="Andreopoulos B."/>
            <person name="Baker S."/>
            <person name="Barry K."/>
            <person name="Bills G."/>
            <person name="Bluhm B."/>
            <person name="Cannon C."/>
            <person name="Castanera R."/>
            <person name="Culley D."/>
            <person name="Daum C."/>
            <person name="Ezra D."/>
            <person name="Gonzalez J."/>
            <person name="Henrissat B."/>
            <person name="Kuo A."/>
            <person name="Liang C."/>
            <person name="Lipzen A."/>
            <person name="Lutzoni F."/>
            <person name="Magnuson J."/>
            <person name="Mondo S."/>
            <person name="Nolan M."/>
            <person name="Ohm R."/>
            <person name="Pangilinan J."/>
            <person name="Park H.-J."/>
            <person name="Ramirez L."/>
            <person name="Alfaro M."/>
            <person name="Sun H."/>
            <person name="Tritt A."/>
            <person name="Yoshinaga Y."/>
            <person name="Zwiers L.-H."/>
            <person name="Turgeon B."/>
            <person name="Goodwin S."/>
            <person name="Spatafora J."/>
            <person name="Crous P."/>
            <person name="Grigoriev I."/>
        </authorList>
    </citation>
    <scope>NUCLEOTIDE SEQUENCE</scope>
    <source>
        <strain evidence="6">CBS 480.64</strain>
    </source>
</reference>
<dbReference type="GO" id="GO:0016787">
    <property type="term" value="F:hydrolase activity"/>
    <property type="evidence" value="ECO:0007669"/>
    <property type="project" value="UniProtKB-KW"/>
</dbReference>
<dbReference type="SUPFAM" id="SSF53474">
    <property type="entry name" value="alpha/beta-Hydrolases"/>
    <property type="match status" value="1"/>
</dbReference>
<dbReference type="EC" id="3.1.1.-" evidence="3"/>
<dbReference type="PANTHER" id="PTHR11559">
    <property type="entry name" value="CARBOXYLESTERASE"/>
    <property type="match status" value="1"/>
</dbReference>
<feature type="domain" description="Carboxylesterase type B" evidence="5">
    <location>
        <begin position="53"/>
        <end position="540"/>
    </location>
</feature>
<feature type="chain" id="PRO_5025364245" description="Carboxylic ester hydrolase" evidence="4">
    <location>
        <begin position="16"/>
        <end position="559"/>
    </location>
</feature>
<dbReference type="AlphaFoldDB" id="A0A6A7CA88"/>
<evidence type="ECO:0000256" key="2">
    <source>
        <dbReference type="ARBA" id="ARBA00022801"/>
    </source>
</evidence>
<dbReference type="PROSITE" id="PS00122">
    <property type="entry name" value="CARBOXYLESTERASE_B_1"/>
    <property type="match status" value="1"/>
</dbReference>
<dbReference type="InterPro" id="IPR002018">
    <property type="entry name" value="CarbesteraseB"/>
</dbReference>
<dbReference type="InterPro" id="IPR029058">
    <property type="entry name" value="AB_hydrolase_fold"/>
</dbReference>
<evidence type="ECO:0000313" key="7">
    <source>
        <dbReference type="Proteomes" id="UP000799421"/>
    </source>
</evidence>
<evidence type="ECO:0000256" key="4">
    <source>
        <dbReference type="SAM" id="SignalP"/>
    </source>
</evidence>
<gene>
    <name evidence="6" type="ORF">K470DRAFT_254012</name>
</gene>
<dbReference type="Pfam" id="PF00135">
    <property type="entry name" value="COesterase"/>
    <property type="match status" value="1"/>
</dbReference>
<evidence type="ECO:0000256" key="3">
    <source>
        <dbReference type="RuleBase" id="RU361235"/>
    </source>
</evidence>
<keyword evidence="2 3" id="KW-0378">Hydrolase</keyword>
<keyword evidence="7" id="KW-1185">Reference proteome</keyword>
<organism evidence="6 7">
    <name type="scientific">Piedraia hortae CBS 480.64</name>
    <dbReference type="NCBI Taxonomy" id="1314780"/>
    <lineage>
        <taxon>Eukaryota</taxon>
        <taxon>Fungi</taxon>
        <taxon>Dikarya</taxon>
        <taxon>Ascomycota</taxon>
        <taxon>Pezizomycotina</taxon>
        <taxon>Dothideomycetes</taxon>
        <taxon>Dothideomycetidae</taxon>
        <taxon>Capnodiales</taxon>
        <taxon>Piedraiaceae</taxon>
        <taxon>Piedraia</taxon>
    </lineage>
</organism>
<dbReference type="Proteomes" id="UP000799421">
    <property type="component" value="Unassembled WGS sequence"/>
</dbReference>
<dbReference type="PROSITE" id="PS00941">
    <property type="entry name" value="CARBOXYLESTERASE_B_2"/>
    <property type="match status" value="1"/>
</dbReference>
<accession>A0A6A7CA88</accession>